<feature type="non-terminal residue" evidence="4">
    <location>
        <position position="1"/>
    </location>
</feature>
<organism evidence="4 5">
    <name type="scientific">Neotamlana nanhaiensis</name>
    <dbReference type="NCBI Taxonomy" id="1382798"/>
    <lineage>
        <taxon>Bacteria</taxon>
        <taxon>Pseudomonadati</taxon>
        <taxon>Bacteroidota</taxon>
        <taxon>Flavobacteriia</taxon>
        <taxon>Flavobacteriales</taxon>
        <taxon>Flavobacteriaceae</taxon>
        <taxon>Neotamlana</taxon>
    </lineage>
</organism>
<evidence type="ECO:0000259" key="3">
    <source>
        <dbReference type="SMART" id="SM00560"/>
    </source>
</evidence>
<keyword evidence="2" id="KW-1015">Disulfide bond</keyword>
<keyword evidence="5" id="KW-1185">Reference proteome</keyword>
<reference evidence="4 5" key="1">
    <citation type="journal article" date="2015" name="Antonie Van Leeuwenhoek">
        <title>Tamlana nanhaiensis sp. nov., isolated from surface seawater collected from the South China Sea.</title>
        <authorList>
            <person name="Liu X."/>
            <person name="Lai Q."/>
            <person name="Du Y."/>
            <person name="Li G."/>
            <person name="Sun F."/>
            <person name="Shao Z."/>
        </authorList>
    </citation>
    <scope>NUCLEOTIDE SEQUENCE [LARGE SCALE GENOMIC DNA]</scope>
    <source>
        <strain evidence="4 5">FHC16</strain>
    </source>
</reference>
<evidence type="ECO:0000256" key="1">
    <source>
        <dbReference type="ARBA" id="ARBA00022729"/>
    </source>
</evidence>
<dbReference type="GO" id="GO:0004553">
    <property type="term" value="F:hydrolase activity, hydrolyzing O-glycosyl compounds"/>
    <property type="evidence" value="ECO:0007669"/>
    <property type="project" value="UniProtKB-ARBA"/>
</dbReference>
<proteinExistence type="predicted"/>
<dbReference type="InterPro" id="IPR006558">
    <property type="entry name" value="LamG-like"/>
</dbReference>
<evidence type="ECO:0000313" key="4">
    <source>
        <dbReference type="EMBL" id="KJD30998.1"/>
    </source>
</evidence>
<protein>
    <recommendedName>
        <fullName evidence="3">LamG-like jellyroll fold domain-containing protein</fullName>
    </recommendedName>
</protein>
<dbReference type="RefSeq" id="WP_044627769.1">
    <property type="nucleotide sequence ID" value="NZ_JTDV01000026.1"/>
</dbReference>
<dbReference type="EMBL" id="JTDV01000026">
    <property type="protein sequence ID" value="KJD30998.1"/>
    <property type="molecule type" value="Genomic_DNA"/>
</dbReference>
<dbReference type="GO" id="GO:0005975">
    <property type="term" value="P:carbohydrate metabolic process"/>
    <property type="evidence" value="ECO:0007669"/>
    <property type="project" value="UniProtKB-ARBA"/>
</dbReference>
<evidence type="ECO:0000313" key="5">
    <source>
        <dbReference type="Proteomes" id="UP000032361"/>
    </source>
</evidence>
<dbReference type="InterPro" id="IPR013320">
    <property type="entry name" value="ConA-like_dom_sf"/>
</dbReference>
<feature type="domain" description="LamG-like jellyroll fold" evidence="3">
    <location>
        <begin position="20"/>
        <end position="184"/>
    </location>
</feature>
<dbReference type="Pfam" id="PF13385">
    <property type="entry name" value="Laminin_G_3"/>
    <property type="match status" value="1"/>
</dbReference>
<dbReference type="SUPFAM" id="SSF49899">
    <property type="entry name" value="Concanavalin A-like lectins/glucanases"/>
    <property type="match status" value="1"/>
</dbReference>
<feature type="non-terminal residue" evidence="4">
    <location>
        <position position="786"/>
    </location>
</feature>
<gene>
    <name evidence="4" type="ORF">PK35_16930</name>
</gene>
<dbReference type="AlphaFoldDB" id="A0A0D7VX28"/>
<keyword evidence="1" id="KW-0732">Signal</keyword>
<dbReference type="STRING" id="1382798.PK35_16930"/>
<dbReference type="Proteomes" id="UP000032361">
    <property type="component" value="Unassembled WGS sequence"/>
</dbReference>
<dbReference type="Gene3D" id="2.60.120.200">
    <property type="match status" value="1"/>
</dbReference>
<evidence type="ECO:0000256" key="2">
    <source>
        <dbReference type="ARBA" id="ARBA00023157"/>
    </source>
</evidence>
<dbReference type="SMART" id="SM00560">
    <property type="entry name" value="LamGL"/>
    <property type="match status" value="1"/>
</dbReference>
<name>A0A0D7VX28_9FLAO</name>
<comment type="caution">
    <text evidence="4">The sequence shown here is derived from an EMBL/GenBank/DDBJ whole genome shotgun (WGS) entry which is preliminary data.</text>
</comment>
<accession>A0A0D7VX28</accession>
<sequence length="786" mass="85686">IDFDGIDDYLDGTPFITNWTSGTIMSWIKIEHDNAGNLPNMYSIAGQESMRLYITNSRTPAFYVITQSQVTSSSNYPSSNIQVQPDPLLGISLQNDMWYHVAGVFNSSDQTVKLYLNGELIGTTSSTALSSALITENYDGSPHVYSTREFTVGRYPTNTSTAGFGHFRGSIDEVRVFNTALTDAQIQQMVYQEIEDNAGVIQGTVIPKDVEDHGLSSKVSWSTLQGYYPMTNILSGTTSDFSSAGNDLTLHNITTVQEQTAPMPYETTAAGAWTSASTWLHGDVWDITDVANLKAWSIVHIKDDTQVNASHSGLGLLIDSGNTLTVQGDNAVTNSWYVALNGTLNLEGDSQLVQGMRSDLVTSATGNVLRRQEGTANAYRYNYWSSPVGALGTTTLSDNNSTINNTNNTPFTLNMLEDQSGSNWTFISGYTGNNSISTYWLFTYKNGLKYWDWAQIGPSSNIASGVGYTQKGTGVSGVTQQYIFNGKPNNGTVKLNVTDRGGSGSVPDVSKTEYLVGNPYASAIDIHQFIDDNQGVIDGAINVWQQWAGNTHVLNEYQGGYAQVNKLGSIRAYQFVGKSGANNGSQDGTIVPTRYMPVGQGFMVEVVANGAVEFNNGQRVFVKESDANGSEDTGSVFSKSSGKKTEKQELGSMQKLRLALTSVSGPKTNRELLLGFSDYTSDGFDYGYDAKCTDNNNNDLLLDLEGENMSIQAYGAITKDKIVPLNFKSSSNNSFKISISEKINIPEDQAIYIRDSETDMYFDLTQGEAYSFSSTQGKFNKRFAIV</sequence>